<evidence type="ECO:0000256" key="4">
    <source>
        <dbReference type="SAM" id="MobiDB-lite"/>
    </source>
</evidence>
<dbReference type="Pfam" id="PF23024">
    <property type="entry name" value="AMP-dom_DIP2-like"/>
    <property type="match status" value="1"/>
</dbReference>
<evidence type="ECO:0000313" key="7">
    <source>
        <dbReference type="EMBL" id="KAL3794320.1"/>
    </source>
</evidence>
<dbReference type="EMBL" id="JALLAZ020000477">
    <property type="protein sequence ID" value="KAL3794320.1"/>
    <property type="molecule type" value="Genomic_DNA"/>
</dbReference>
<comment type="caution">
    <text evidence="7">The sequence shown here is derived from an EMBL/GenBank/DDBJ whole genome shotgun (WGS) entry which is preliminary data.</text>
</comment>
<proteinExistence type="predicted"/>
<keyword evidence="1" id="KW-0436">Ligase</keyword>
<protein>
    <recommendedName>
        <fullName evidence="9">Carrier domain-containing protein</fullName>
    </recommendedName>
</protein>
<dbReference type="PROSITE" id="PS00455">
    <property type="entry name" value="AMP_BINDING"/>
    <property type="match status" value="1"/>
</dbReference>
<dbReference type="GO" id="GO:0016874">
    <property type="term" value="F:ligase activity"/>
    <property type="evidence" value="ECO:0007669"/>
    <property type="project" value="UniProtKB-KW"/>
</dbReference>
<dbReference type="Proteomes" id="UP001530315">
    <property type="component" value="Unassembled WGS sequence"/>
</dbReference>
<dbReference type="PANTHER" id="PTHR22754">
    <property type="entry name" value="DISCO-INTERACTING PROTEIN 2 DIP2 -RELATED"/>
    <property type="match status" value="1"/>
</dbReference>
<sequence>MVDEKDPGALSSGGPGAWKKKTKIRNITNADGTRTVITTVFTTKIDEETMEKVTTEEVDTKHLPSLPRVRREMMTKDNVTGFKTTSTVVLPSGQREITITYPNGEKEVQLKDGVSHAQKKSDHSKVSESSPVEAKVKDVVPAAEEVVIPTWSSYSWDSLLKRLSRHAEFLPDKTAISFLQSGDYGKMVVSSHITYQELSSAVEYLASRLLPPDAGDGTAPKKKDCLVPIQKGQPPLARGDRVLLVYPPCSPHFILTFLACIRAGLVAVPVYPPHPGRKDSVSAFVGIARGCGARVALTDGQYAQAKRLISMKSAFVAKIKKLYTDREGGDGEVLPTWPEELIWVVTDGEPLTNPPPIGSYPRVETYPEPHEVAFIQYTSGSTSSPKGVTLTHSNLAHNLHIITSEMKATVATKVVSWLPQYHDMGLIGSLIGVIYCGGSGWYMSPIAFLQRPMAWLEAVSEYRATHLQAPNFAFGLTARKFNPNEYIHGMNATISTSHVYTNTEEMTNRKIGKKVKSLELSCLKHIVNGAEPVTEVSMEAFRRAFSPFGLPDGVIYPTYGLAEHTVFVCSGGKGKIAVIKKAMEEINKAIVVEVTESTNRDDVLEFIGCGFPSSQNVDVQIVDPGKGIPLPDGKVGEIWINSPSKAVGYYGKSDVENKDDFHAFLEYTPIKSDGYLRSGDLGFMHEGQLYICGRIKDLIIIGGKNHYPQDIEATAEDLASEHVRPGCSAAFSSGSTSDAMGDYDEIVLAMELKMPHPTVKKCEVIADSIRTEILKVHGVSLSCIILVKHKTIPKTTSGKIQRSKTQREFLGRQLQEIFRKEYKTGNVEDSLNFEEEDEDFTESDDIENVKGKGKENGNPNYDVADNGDMIEEGNQSAPNSDFDGFLDLLEGKQSEQNSKKRKDLTPQSEQNSKERKDLTPAEIRALDKQEIRNLLIESISQLANIDKTAIKDGAPLNSLMDSVTLAQLKGLLEGKYAVKPMSDAYLFQDSTTLKKLVEIIKVGAANDDSGAGHVGGASAGGGGSGCCGCTVM</sequence>
<name>A0ABD3Q1T5_9STRA</name>
<dbReference type="AlphaFoldDB" id="A0ABD3Q1T5"/>
<evidence type="ECO:0000259" key="5">
    <source>
        <dbReference type="Pfam" id="PF00501"/>
    </source>
</evidence>
<evidence type="ECO:0000259" key="6">
    <source>
        <dbReference type="Pfam" id="PF23024"/>
    </source>
</evidence>
<dbReference type="SUPFAM" id="SSF56801">
    <property type="entry name" value="Acetyl-CoA synthetase-like"/>
    <property type="match status" value="1"/>
</dbReference>
<dbReference type="InterPro" id="IPR045851">
    <property type="entry name" value="AMP-bd_C_sf"/>
</dbReference>
<evidence type="ECO:0000256" key="2">
    <source>
        <dbReference type="ARBA" id="ARBA00022832"/>
    </source>
</evidence>
<dbReference type="GO" id="GO:0006631">
    <property type="term" value="P:fatty acid metabolic process"/>
    <property type="evidence" value="ECO:0007669"/>
    <property type="project" value="UniProtKB-KW"/>
</dbReference>
<keyword evidence="8" id="KW-1185">Reference proteome</keyword>
<evidence type="ECO:0008006" key="9">
    <source>
        <dbReference type="Google" id="ProtNLM"/>
    </source>
</evidence>
<dbReference type="InterPro" id="IPR042099">
    <property type="entry name" value="ANL_N_sf"/>
</dbReference>
<dbReference type="PANTHER" id="PTHR22754:SF32">
    <property type="entry name" value="DISCO-INTERACTING PROTEIN 2"/>
    <property type="match status" value="1"/>
</dbReference>
<organism evidence="7 8">
    <name type="scientific">Stephanodiscus triporus</name>
    <dbReference type="NCBI Taxonomy" id="2934178"/>
    <lineage>
        <taxon>Eukaryota</taxon>
        <taxon>Sar</taxon>
        <taxon>Stramenopiles</taxon>
        <taxon>Ochrophyta</taxon>
        <taxon>Bacillariophyta</taxon>
        <taxon>Coscinodiscophyceae</taxon>
        <taxon>Thalassiosirophycidae</taxon>
        <taxon>Stephanodiscales</taxon>
        <taxon>Stephanodiscaceae</taxon>
        <taxon>Stephanodiscus</taxon>
    </lineage>
</organism>
<dbReference type="Pfam" id="PF00501">
    <property type="entry name" value="AMP-binding"/>
    <property type="match status" value="1"/>
</dbReference>
<dbReference type="Gene3D" id="3.40.50.12780">
    <property type="entry name" value="N-terminal domain of ligase-like"/>
    <property type="match status" value="1"/>
</dbReference>
<evidence type="ECO:0000313" key="8">
    <source>
        <dbReference type="Proteomes" id="UP001530315"/>
    </source>
</evidence>
<feature type="domain" description="AMP-binding enzyme C-terminal" evidence="6">
    <location>
        <begin position="697"/>
        <end position="816"/>
    </location>
</feature>
<dbReference type="GO" id="GO:0008610">
    <property type="term" value="P:lipid biosynthetic process"/>
    <property type="evidence" value="ECO:0007669"/>
    <property type="project" value="UniProtKB-ARBA"/>
</dbReference>
<dbReference type="InterPro" id="IPR025110">
    <property type="entry name" value="AMP-bd_C"/>
</dbReference>
<keyword evidence="2" id="KW-0276">Fatty acid metabolism</keyword>
<reference evidence="7 8" key="1">
    <citation type="submission" date="2024-10" db="EMBL/GenBank/DDBJ databases">
        <title>Updated reference genomes for cyclostephanoid diatoms.</title>
        <authorList>
            <person name="Roberts W.R."/>
            <person name="Alverson A.J."/>
        </authorList>
    </citation>
    <scope>NUCLEOTIDE SEQUENCE [LARGE SCALE GENOMIC DNA]</scope>
    <source>
        <strain evidence="7 8">AJA276-08</strain>
    </source>
</reference>
<evidence type="ECO:0000256" key="3">
    <source>
        <dbReference type="ARBA" id="ARBA00023098"/>
    </source>
</evidence>
<accession>A0ABD3Q1T5</accession>
<evidence type="ECO:0000256" key="1">
    <source>
        <dbReference type="ARBA" id="ARBA00022598"/>
    </source>
</evidence>
<dbReference type="Gene3D" id="3.30.300.30">
    <property type="match status" value="1"/>
</dbReference>
<gene>
    <name evidence="7" type="ORF">ACHAW5_009880</name>
</gene>
<dbReference type="InterPro" id="IPR000873">
    <property type="entry name" value="AMP-dep_synth/lig_dom"/>
</dbReference>
<dbReference type="InterPro" id="IPR040097">
    <property type="entry name" value="FAAL/FAAC"/>
</dbReference>
<feature type="domain" description="AMP-dependent synthetase/ligase" evidence="5">
    <location>
        <begin position="237"/>
        <end position="650"/>
    </location>
</feature>
<dbReference type="CDD" id="cd05931">
    <property type="entry name" value="FAAL"/>
    <property type="match status" value="1"/>
</dbReference>
<keyword evidence="3" id="KW-0443">Lipid metabolism</keyword>
<dbReference type="InterPro" id="IPR020845">
    <property type="entry name" value="AMP-binding_CS"/>
</dbReference>
<feature type="compositionally biased region" description="Acidic residues" evidence="4">
    <location>
        <begin position="831"/>
        <end position="846"/>
    </location>
</feature>
<feature type="region of interest" description="Disordered" evidence="4">
    <location>
        <begin position="829"/>
        <end position="919"/>
    </location>
</feature>